<dbReference type="PANTHER" id="PTHR43004:SF20">
    <property type="entry name" value="2-MONOOXYGENASE, PUTATIVE (AFU_ORTHOLOGUE AFUA_1G13660)-RELATED"/>
    <property type="match status" value="1"/>
</dbReference>
<dbReference type="InterPro" id="IPR036249">
    <property type="entry name" value="Thioredoxin-like_sf"/>
</dbReference>
<dbReference type="SUPFAM" id="SSF51905">
    <property type="entry name" value="FAD/NAD(P)-binding domain"/>
    <property type="match status" value="1"/>
</dbReference>
<dbReference type="Gene3D" id="3.40.30.20">
    <property type="match status" value="1"/>
</dbReference>
<evidence type="ECO:0000256" key="2">
    <source>
        <dbReference type="ARBA" id="ARBA00022630"/>
    </source>
</evidence>
<dbReference type="InterPro" id="IPR002938">
    <property type="entry name" value="FAD-bd"/>
</dbReference>
<dbReference type="Pfam" id="PF01494">
    <property type="entry name" value="FAD_binding_3"/>
    <property type="match status" value="1"/>
</dbReference>
<organism evidence="7 8">
    <name type="scientific">Rhizopogon vesiculosus</name>
    <dbReference type="NCBI Taxonomy" id="180088"/>
    <lineage>
        <taxon>Eukaryota</taxon>
        <taxon>Fungi</taxon>
        <taxon>Dikarya</taxon>
        <taxon>Basidiomycota</taxon>
        <taxon>Agaricomycotina</taxon>
        <taxon>Agaricomycetes</taxon>
        <taxon>Agaricomycetidae</taxon>
        <taxon>Boletales</taxon>
        <taxon>Suillineae</taxon>
        <taxon>Rhizopogonaceae</taxon>
        <taxon>Rhizopogon</taxon>
    </lineage>
</organism>
<dbReference type="SUPFAM" id="SSF54373">
    <property type="entry name" value="FAD-linked reductases, C-terminal domain"/>
    <property type="match status" value="1"/>
</dbReference>
<name>A0A1J8R4D3_9AGAM</name>
<dbReference type="CDD" id="cd02979">
    <property type="entry name" value="PHOX_C"/>
    <property type="match status" value="1"/>
</dbReference>
<dbReference type="PANTHER" id="PTHR43004">
    <property type="entry name" value="TRK SYSTEM POTASSIUM UPTAKE PROTEIN"/>
    <property type="match status" value="1"/>
</dbReference>
<gene>
    <name evidence="7" type="ORF">AZE42_06001</name>
</gene>
<dbReference type="InterPro" id="IPR038220">
    <property type="entry name" value="PHOX_C_sf"/>
</dbReference>
<keyword evidence="2" id="KW-0285">Flavoprotein</keyword>
<reference evidence="7 8" key="1">
    <citation type="submission" date="2016-03" db="EMBL/GenBank/DDBJ databases">
        <title>Comparative genomics of the ectomycorrhizal sister species Rhizopogon vinicolor and Rhizopogon vesiculosus (Basidiomycota: Boletales) reveals a divergence of the mating type B locus.</title>
        <authorList>
            <person name="Mujic A.B."/>
            <person name="Kuo A."/>
            <person name="Tritt A."/>
            <person name="Lipzen A."/>
            <person name="Chen C."/>
            <person name="Johnson J."/>
            <person name="Sharma A."/>
            <person name="Barry K."/>
            <person name="Grigoriev I.V."/>
            <person name="Spatafora J.W."/>
        </authorList>
    </citation>
    <scope>NUCLEOTIDE SEQUENCE [LARGE SCALE GENOMIC DNA]</scope>
    <source>
        <strain evidence="7 8">AM-OR11-056</strain>
    </source>
</reference>
<evidence type="ECO:0000313" key="7">
    <source>
        <dbReference type="EMBL" id="OJA16626.1"/>
    </source>
</evidence>
<dbReference type="Pfam" id="PF07976">
    <property type="entry name" value="Phe_hydrox_dim"/>
    <property type="match status" value="1"/>
</dbReference>
<feature type="domain" description="FAD-binding" evidence="5">
    <location>
        <begin position="4"/>
        <end position="144"/>
    </location>
</feature>
<proteinExistence type="inferred from homology"/>
<keyword evidence="8" id="KW-1185">Reference proteome</keyword>
<evidence type="ECO:0000256" key="1">
    <source>
        <dbReference type="ARBA" id="ARBA00007801"/>
    </source>
</evidence>
<dbReference type="GO" id="GO:0071949">
    <property type="term" value="F:FAD binding"/>
    <property type="evidence" value="ECO:0007669"/>
    <property type="project" value="InterPro"/>
</dbReference>
<dbReference type="OrthoDB" id="1716816at2759"/>
<dbReference type="InterPro" id="IPR012941">
    <property type="entry name" value="Phe_hydrox_C_dim_dom"/>
</dbReference>
<comment type="caution">
    <text evidence="7">The sequence shown here is derived from an EMBL/GenBank/DDBJ whole genome shotgun (WGS) entry which is preliminary data.</text>
</comment>
<keyword evidence="3" id="KW-0274">FAD</keyword>
<dbReference type="Proteomes" id="UP000183567">
    <property type="component" value="Unassembled WGS sequence"/>
</dbReference>
<dbReference type="STRING" id="180088.A0A1J8R4D3"/>
<evidence type="ECO:0000259" key="6">
    <source>
        <dbReference type="Pfam" id="PF07976"/>
    </source>
</evidence>
<keyword evidence="4" id="KW-0560">Oxidoreductase</keyword>
<accession>A0A1J8R4D3</accession>
<evidence type="ECO:0000256" key="4">
    <source>
        <dbReference type="ARBA" id="ARBA00023002"/>
    </source>
</evidence>
<dbReference type="InterPro" id="IPR036188">
    <property type="entry name" value="FAD/NAD-bd_sf"/>
</dbReference>
<dbReference type="Gene3D" id="3.30.9.10">
    <property type="entry name" value="D-Amino Acid Oxidase, subunit A, domain 2"/>
    <property type="match status" value="1"/>
</dbReference>
<dbReference type="Gene3D" id="3.50.50.60">
    <property type="entry name" value="FAD/NAD(P)-binding domain"/>
    <property type="match status" value="1"/>
</dbReference>
<sequence length="443" mass="48955">MLAGAHSWVRKALGIIMDGEQTGKLHQLYYHRLHHLRPPPLDHIWGVIDIIADTDFPDIHNGSVIHSTSGSRLIIPREGDIVRFYIQLSDSDVLDPITGRVDKNRMSAEKLLEVFGQRVASRFSVNERIFIAGDACHTHSPKAGEFSHNSFISCSANDRSGQGMNASMNDTHNLGNGMRISRFCLTGLSENFPIGNGKQRIADNDDGLSHEEFRRSIMGKSSELPWLIANSAFKINSGFISGIGVHYASSAIANGKHQQCAPHLIIGERMPPQIFICAADACPCEIQDMLPSDTRFKLLFFVGYLTEERVRELDALSDEMKYPSCFLQKYGYPTEGIAQSMFSVITIVSGDKEDVEFTRVPALLRPHWSNILLDDTDVTRRLGGGAYKGFGIDPSSVTLVIIRPDGYVGMIAPASALEDVDSYFAAFMIPRKGVLATQLPQTL</sequence>
<dbReference type="InterPro" id="IPR050641">
    <property type="entry name" value="RIFMO-like"/>
</dbReference>
<protein>
    <recommendedName>
        <fullName evidence="9">Phenol hydroxylase C-terminal dimerisation domain-containing protein</fullName>
    </recommendedName>
</protein>
<comment type="similarity">
    <text evidence="1">Belongs to the PheA/TfdB FAD monooxygenase family.</text>
</comment>
<dbReference type="SUPFAM" id="SSF52833">
    <property type="entry name" value="Thioredoxin-like"/>
    <property type="match status" value="1"/>
</dbReference>
<dbReference type="EMBL" id="LVVM01002480">
    <property type="protein sequence ID" value="OJA16626.1"/>
    <property type="molecule type" value="Genomic_DNA"/>
</dbReference>
<dbReference type="AlphaFoldDB" id="A0A1J8R4D3"/>
<evidence type="ECO:0000259" key="5">
    <source>
        <dbReference type="Pfam" id="PF01494"/>
    </source>
</evidence>
<evidence type="ECO:0000256" key="3">
    <source>
        <dbReference type="ARBA" id="ARBA00022827"/>
    </source>
</evidence>
<feature type="domain" description="Phenol hydroxylase-like C-terminal dimerisation" evidence="6">
    <location>
        <begin position="245"/>
        <end position="431"/>
    </location>
</feature>
<dbReference type="GO" id="GO:0016709">
    <property type="term" value="F:oxidoreductase activity, acting on paired donors, with incorporation or reduction of molecular oxygen, NAD(P)H as one donor, and incorporation of one atom of oxygen"/>
    <property type="evidence" value="ECO:0007669"/>
    <property type="project" value="UniProtKB-ARBA"/>
</dbReference>
<evidence type="ECO:0008006" key="9">
    <source>
        <dbReference type="Google" id="ProtNLM"/>
    </source>
</evidence>
<evidence type="ECO:0000313" key="8">
    <source>
        <dbReference type="Proteomes" id="UP000183567"/>
    </source>
</evidence>